<dbReference type="InterPro" id="IPR033989">
    <property type="entry name" value="CD209-like_CTLD"/>
</dbReference>
<reference evidence="6 7" key="1">
    <citation type="journal article" date="2018" name="G3 (Bethesda)">
        <title>A High-Quality Reference Genome for the Invasive Mosquitofish Gambusia affinis Using a Chicago Library.</title>
        <authorList>
            <person name="Hoffberg S.L."/>
            <person name="Troendle N.J."/>
            <person name="Glenn T.C."/>
            <person name="Mahmud O."/>
            <person name="Louha S."/>
            <person name="Chalopin D."/>
            <person name="Bennetzen J.L."/>
            <person name="Mauricio R."/>
        </authorList>
    </citation>
    <scope>NUCLEOTIDE SEQUENCE [LARGE SCALE GENOMIC DNA]</scope>
    <source>
        <strain evidence="6">NE01/NJP1002.9</strain>
        <tissue evidence="6">Muscle</tissue>
    </source>
</reference>
<dbReference type="PROSITE" id="PS50041">
    <property type="entry name" value="C_TYPE_LECTIN_2"/>
    <property type="match status" value="1"/>
</dbReference>
<keyword evidence="4" id="KW-0732">Signal</keyword>
<dbReference type="InterPro" id="IPR016187">
    <property type="entry name" value="CTDL_fold"/>
</dbReference>
<proteinExistence type="predicted"/>
<dbReference type="SUPFAM" id="SSF56436">
    <property type="entry name" value="C-type lectin-like"/>
    <property type="match status" value="1"/>
</dbReference>
<evidence type="ECO:0000256" key="4">
    <source>
        <dbReference type="SAM" id="SignalP"/>
    </source>
</evidence>
<sequence length="542" mass="62030">MKSDMKCLLYMIISAILVPAKIFQGATQVKTTTPLLPHPFCKAVMIEASLLNKKTGMVFHREHYGRSVAYEKFSDTLYASNDGPESCSDNNSKPTSELQRYKLAAATFGLLCLLQLSLMISLTLSASSNQSLIEKEKNELKTLNSGLNARNKNLTTEREQLRRNLSDVVSQRNSLTKERDELKKTNLGFWSNLKNLTAEREMLLRTIKGTKADNKNVTEQRDELRKELKNLTLEFSFLTEERDELKEINLGIEANLKNLTDVGETLIRTINATDAINKNLTEERDELRKDLNNLDIGASLKNLSEESEKLIQTIQNIQSDHKNVTGERDDLMRKLNVFTSQLASISKERDDLKKINSDIEANSNNLREDKDELNRKLNDLGWYKNKVPAVRSPYDDIEAMSRTISQERDELKAKINTLNQPGWEVFEGSAYYVSAGKKTWQESRRYCQSKGADLMIINSRSKQVFGNKFQKYMWIGLTDGERDGTWKWVDGSPVTTSYWADGEPNGRTLENCGNIKTYTKERSWNDERCSHSLNWICELKLI</sequence>
<dbReference type="Gene3D" id="1.10.287.1490">
    <property type="match status" value="1"/>
</dbReference>
<dbReference type="Gene3D" id="1.20.5.1160">
    <property type="entry name" value="Vasodilator-stimulated phosphoprotein"/>
    <property type="match status" value="1"/>
</dbReference>
<dbReference type="Gene3D" id="3.10.100.10">
    <property type="entry name" value="Mannose-Binding Protein A, subunit A"/>
    <property type="match status" value="1"/>
</dbReference>
<feature type="domain" description="C-type lectin" evidence="5">
    <location>
        <begin position="426"/>
        <end position="538"/>
    </location>
</feature>
<keyword evidence="3" id="KW-0175">Coiled coil</keyword>
<dbReference type="EMBL" id="NHOQ01002739">
    <property type="protein sequence ID" value="PWA14869.1"/>
    <property type="molecule type" value="Genomic_DNA"/>
</dbReference>
<feature type="chain" id="PRO_5016430047" description="C-type lectin domain-containing protein" evidence="4">
    <location>
        <begin position="21"/>
        <end position="542"/>
    </location>
</feature>
<gene>
    <name evidence="6" type="ORF">CCH79_00014192</name>
</gene>
<evidence type="ECO:0000256" key="1">
    <source>
        <dbReference type="ARBA" id="ARBA00022734"/>
    </source>
</evidence>
<organism evidence="6 7">
    <name type="scientific">Gambusia affinis</name>
    <name type="common">Western mosquitofish</name>
    <name type="synonym">Heterandria affinis</name>
    <dbReference type="NCBI Taxonomy" id="33528"/>
    <lineage>
        <taxon>Eukaryota</taxon>
        <taxon>Metazoa</taxon>
        <taxon>Chordata</taxon>
        <taxon>Craniata</taxon>
        <taxon>Vertebrata</taxon>
        <taxon>Euteleostomi</taxon>
        <taxon>Actinopterygii</taxon>
        <taxon>Neopterygii</taxon>
        <taxon>Teleostei</taxon>
        <taxon>Neoteleostei</taxon>
        <taxon>Acanthomorphata</taxon>
        <taxon>Ovalentaria</taxon>
        <taxon>Atherinomorphae</taxon>
        <taxon>Cyprinodontiformes</taxon>
        <taxon>Poeciliidae</taxon>
        <taxon>Poeciliinae</taxon>
        <taxon>Gambusia</taxon>
    </lineage>
</organism>
<dbReference type="PROSITE" id="PS00615">
    <property type="entry name" value="C_TYPE_LECTIN_1"/>
    <property type="match status" value="1"/>
</dbReference>
<dbReference type="InterPro" id="IPR018378">
    <property type="entry name" value="C-type_lectin_CS"/>
</dbReference>
<dbReference type="CDD" id="cd03590">
    <property type="entry name" value="CLECT_DC-SIGN_like"/>
    <property type="match status" value="1"/>
</dbReference>
<protein>
    <recommendedName>
        <fullName evidence="5">C-type lectin domain-containing protein</fullName>
    </recommendedName>
</protein>
<feature type="coiled-coil region" evidence="3">
    <location>
        <begin position="137"/>
        <end position="414"/>
    </location>
</feature>
<dbReference type="STRING" id="33528.ENSGAFP00000023737"/>
<dbReference type="GO" id="GO:0030246">
    <property type="term" value="F:carbohydrate binding"/>
    <property type="evidence" value="ECO:0007669"/>
    <property type="project" value="UniProtKB-KW"/>
</dbReference>
<dbReference type="Proteomes" id="UP000250572">
    <property type="component" value="Unassembled WGS sequence"/>
</dbReference>
<dbReference type="InterPro" id="IPR001304">
    <property type="entry name" value="C-type_lectin-like"/>
</dbReference>
<dbReference type="AlphaFoldDB" id="A0A315UT12"/>
<comment type="caution">
    <text evidence="6">The sequence shown here is derived from an EMBL/GenBank/DDBJ whole genome shotgun (WGS) entry which is preliminary data.</text>
</comment>
<dbReference type="Pfam" id="PF00059">
    <property type="entry name" value="Lectin_C"/>
    <property type="match status" value="1"/>
</dbReference>
<keyword evidence="7" id="KW-1185">Reference proteome</keyword>
<keyword evidence="2" id="KW-1015">Disulfide bond</keyword>
<accession>A0A315UT12</accession>
<evidence type="ECO:0000256" key="2">
    <source>
        <dbReference type="ARBA" id="ARBA00023157"/>
    </source>
</evidence>
<dbReference type="InterPro" id="IPR016186">
    <property type="entry name" value="C-type_lectin-like/link_sf"/>
</dbReference>
<dbReference type="PANTHER" id="PTHR22803">
    <property type="entry name" value="MANNOSE, PHOSPHOLIPASE, LECTIN RECEPTOR RELATED"/>
    <property type="match status" value="1"/>
</dbReference>
<feature type="signal peptide" evidence="4">
    <location>
        <begin position="1"/>
        <end position="20"/>
    </location>
</feature>
<name>A0A315UT12_GAMAF</name>
<dbReference type="SMART" id="SM00034">
    <property type="entry name" value="CLECT"/>
    <property type="match status" value="1"/>
</dbReference>
<evidence type="ECO:0000259" key="5">
    <source>
        <dbReference type="PROSITE" id="PS50041"/>
    </source>
</evidence>
<evidence type="ECO:0000313" key="7">
    <source>
        <dbReference type="Proteomes" id="UP000250572"/>
    </source>
</evidence>
<keyword evidence="1" id="KW-0430">Lectin</keyword>
<evidence type="ECO:0000313" key="6">
    <source>
        <dbReference type="EMBL" id="PWA14869.1"/>
    </source>
</evidence>
<evidence type="ECO:0000256" key="3">
    <source>
        <dbReference type="SAM" id="Coils"/>
    </source>
</evidence>
<dbReference type="InterPro" id="IPR050111">
    <property type="entry name" value="C-type_lectin/snaclec_domain"/>
</dbReference>